<gene>
    <name evidence="2" type="ORF">C8F04DRAFT_1192394</name>
</gene>
<dbReference type="AlphaFoldDB" id="A0AAD6SD60"/>
<proteinExistence type="predicted"/>
<feature type="compositionally biased region" description="Acidic residues" evidence="1">
    <location>
        <begin position="254"/>
        <end position="265"/>
    </location>
</feature>
<comment type="caution">
    <text evidence="2">The sequence shown here is derived from an EMBL/GenBank/DDBJ whole genome shotgun (WGS) entry which is preliminary data.</text>
</comment>
<evidence type="ECO:0000313" key="3">
    <source>
        <dbReference type="Proteomes" id="UP001218188"/>
    </source>
</evidence>
<dbReference type="Proteomes" id="UP001218188">
    <property type="component" value="Unassembled WGS sequence"/>
</dbReference>
<reference evidence="2" key="1">
    <citation type="submission" date="2023-03" db="EMBL/GenBank/DDBJ databases">
        <title>Massive genome expansion in bonnet fungi (Mycena s.s.) driven by repeated elements and novel gene families across ecological guilds.</title>
        <authorList>
            <consortium name="Lawrence Berkeley National Laboratory"/>
            <person name="Harder C.B."/>
            <person name="Miyauchi S."/>
            <person name="Viragh M."/>
            <person name="Kuo A."/>
            <person name="Thoen E."/>
            <person name="Andreopoulos B."/>
            <person name="Lu D."/>
            <person name="Skrede I."/>
            <person name="Drula E."/>
            <person name="Henrissat B."/>
            <person name="Morin E."/>
            <person name="Kohler A."/>
            <person name="Barry K."/>
            <person name="LaButti K."/>
            <person name="Morin E."/>
            <person name="Salamov A."/>
            <person name="Lipzen A."/>
            <person name="Mereny Z."/>
            <person name="Hegedus B."/>
            <person name="Baldrian P."/>
            <person name="Stursova M."/>
            <person name="Weitz H."/>
            <person name="Taylor A."/>
            <person name="Grigoriev I.V."/>
            <person name="Nagy L.G."/>
            <person name="Martin F."/>
            <person name="Kauserud H."/>
        </authorList>
    </citation>
    <scope>NUCLEOTIDE SEQUENCE</scope>
    <source>
        <strain evidence="2">CBHHK200</strain>
    </source>
</reference>
<dbReference type="EMBL" id="JARJCM010000169">
    <property type="protein sequence ID" value="KAJ7024476.1"/>
    <property type="molecule type" value="Genomic_DNA"/>
</dbReference>
<accession>A0AAD6SD60</accession>
<evidence type="ECO:0000313" key="2">
    <source>
        <dbReference type="EMBL" id="KAJ7024476.1"/>
    </source>
</evidence>
<keyword evidence="3" id="KW-1185">Reference proteome</keyword>
<evidence type="ECO:0000256" key="1">
    <source>
        <dbReference type="SAM" id="MobiDB-lite"/>
    </source>
</evidence>
<feature type="region of interest" description="Disordered" evidence="1">
    <location>
        <begin position="286"/>
        <end position="308"/>
    </location>
</feature>
<sequence>MSKEWIQRQMTSSAYAGTSQAPNYWNGYVSKVQQELKEEDPHKLLYYKIAHQMEEAGCNAFKDFLSDSKYLRKEMADTQYQAHAECLYTGGAADFLMDVFKSLVVEFLWQYKVYCSITPSSKEHNCPLVEDKLITSCKDVKMFYKHYGYGICYLLGVKPVGLLDNANAPVNPTKITTLACLQSTLDVLVTSKMHWWKMTATEWSKHIGRGAKSKETVLSEDEGEEDIKDKREDAVRDEGKENVEDKGKDAVNDAGEDENEKEEESAAAAKKTAVAKACARLPKTKPVCKATSAWPTPKTKGVPKAKWATAKAKYTTPTAGPPPPRPLVKAPAIKVVDKENTAPQ</sequence>
<organism evidence="2 3">
    <name type="scientific">Mycena alexandri</name>
    <dbReference type="NCBI Taxonomy" id="1745969"/>
    <lineage>
        <taxon>Eukaryota</taxon>
        <taxon>Fungi</taxon>
        <taxon>Dikarya</taxon>
        <taxon>Basidiomycota</taxon>
        <taxon>Agaricomycotina</taxon>
        <taxon>Agaricomycetes</taxon>
        <taxon>Agaricomycetidae</taxon>
        <taxon>Agaricales</taxon>
        <taxon>Marasmiineae</taxon>
        <taxon>Mycenaceae</taxon>
        <taxon>Mycena</taxon>
    </lineage>
</organism>
<protein>
    <submittedName>
        <fullName evidence="2">Uncharacterized protein</fullName>
    </submittedName>
</protein>
<feature type="compositionally biased region" description="Basic and acidic residues" evidence="1">
    <location>
        <begin position="227"/>
        <end position="251"/>
    </location>
</feature>
<feature type="region of interest" description="Disordered" evidence="1">
    <location>
        <begin position="210"/>
        <end position="270"/>
    </location>
</feature>
<name>A0AAD6SD60_9AGAR</name>